<organism evidence="1 2">
    <name type="scientific">Sporanaerobium hydrogeniformans</name>
    <dbReference type="NCBI Taxonomy" id="3072179"/>
    <lineage>
        <taxon>Bacteria</taxon>
        <taxon>Bacillati</taxon>
        <taxon>Bacillota</taxon>
        <taxon>Clostridia</taxon>
        <taxon>Lachnospirales</taxon>
        <taxon>Lachnospiraceae</taxon>
        <taxon>Sporanaerobium</taxon>
    </lineage>
</organism>
<accession>A0AC61DAI1</accession>
<comment type="caution">
    <text evidence="1">The sequence shown here is derived from an EMBL/GenBank/DDBJ whole genome shotgun (WGS) entry which is preliminary data.</text>
</comment>
<proteinExistence type="predicted"/>
<name>A0AC61DAI1_9FIRM</name>
<keyword evidence="2" id="KW-1185">Reference proteome</keyword>
<gene>
    <name evidence="1" type="ORF">CS063_11360</name>
</gene>
<protein>
    <submittedName>
        <fullName evidence="1">Uncharacterized protein</fullName>
    </submittedName>
</protein>
<dbReference type="EMBL" id="PEDL01000012">
    <property type="protein sequence ID" value="PHV70259.1"/>
    <property type="molecule type" value="Genomic_DNA"/>
</dbReference>
<dbReference type="Proteomes" id="UP000224460">
    <property type="component" value="Unassembled WGS sequence"/>
</dbReference>
<sequence>MRKLKTDGLSKLLFALVMIGLILMSVALVTLPWLMDLLFRGSTFYEVVSHKKVLLLLYMTGIPAWLILWMTKNLTHNIINREPFSESSCRSLKGISLCALMIFVCYLFASIFVYATLGIVVITIGSFVVALIAAILYRLVGLAIEIKEENELTI</sequence>
<evidence type="ECO:0000313" key="1">
    <source>
        <dbReference type="EMBL" id="PHV70259.1"/>
    </source>
</evidence>
<evidence type="ECO:0000313" key="2">
    <source>
        <dbReference type="Proteomes" id="UP000224460"/>
    </source>
</evidence>
<reference evidence="1" key="1">
    <citation type="submission" date="2017-10" db="EMBL/GenBank/DDBJ databases">
        <title>Genome sequence of cellulolytic Lachnospiraceae bacterium XHS1971 isolated from hotspring sediment.</title>
        <authorList>
            <person name="Vasudevan G."/>
            <person name="Joshi A.J."/>
            <person name="Hivarkar S."/>
            <person name="Lanjekar V.B."/>
            <person name="Dhakephalkar P.K."/>
            <person name="Dagar S."/>
        </authorList>
    </citation>
    <scope>NUCLEOTIDE SEQUENCE</scope>
    <source>
        <strain evidence="1">XHS1971</strain>
    </source>
</reference>